<evidence type="ECO:0000259" key="4">
    <source>
        <dbReference type="Pfam" id="PF01778"/>
    </source>
</evidence>
<evidence type="ECO:0000313" key="5">
    <source>
        <dbReference type="EMBL" id="KAK6588192.1"/>
    </source>
</evidence>
<dbReference type="InterPro" id="IPR002672">
    <property type="entry name" value="Ribosomal_eL28"/>
</dbReference>
<evidence type="ECO:0000256" key="3">
    <source>
        <dbReference type="ARBA" id="ARBA00023274"/>
    </source>
</evidence>
<dbReference type="Proteomes" id="UP001311799">
    <property type="component" value="Unassembled WGS sequence"/>
</dbReference>
<dbReference type="Pfam" id="PF01778">
    <property type="entry name" value="Ribosomal_L28e"/>
    <property type="match status" value="1"/>
</dbReference>
<comment type="caution">
    <text evidence="5">The sequence shown here is derived from an EMBL/GenBank/DDBJ whole genome shotgun (WGS) entry which is preliminary data.</text>
</comment>
<keyword evidence="6" id="KW-1185">Reference proteome</keyword>
<dbReference type="GO" id="GO:1990904">
    <property type="term" value="C:ribonucleoprotein complex"/>
    <property type="evidence" value="ECO:0007669"/>
    <property type="project" value="UniProtKB-KW"/>
</dbReference>
<sequence length="127" mass="14376">MFPTELIWETTKRNTCFLKKSNGFTLTREPFNLTNKHSLKYSGLAASKSIGMDLVENSNGKIVKKIVIKKKNSGSSVIRCPKKFMGKVNVSNNVKHAKKTIKNQILSRKDLSVDAICKYKKLLKVRC</sequence>
<dbReference type="PANTHER" id="PTHR10544">
    <property type="entry name" value="60S RIBOSOMAL PROTEIN L28"/>
    <property type="match status" value="1"/>
</dbReference>
<accession>A0AAV9XWC3</accession>
<evidence type="ECO:0000256" key="2">
    <source>
        <dbReference type="ARBA" id="ARBA00022980"/>
    </source>
</evidence>
<evidence type="ECO:0000313" key="6">
    <source>
        <dbReference type="Proteomes" id="UP001311799"/>
    </source>
</evidence>
<keyword evidence="2" id="KW-0689">Ribosomal protein</keyword>
<evidence type="ECO:0000256" key="1">
    <source>
        <dbReference type="ARBA" id="ARBA00007926"/>
    </source>
</evidence>
<reference evidence="5 6" key="1">
    <citation type="submission" date="2023-10" db="EMBL/GenBank/DDBJ databases">
        <title>Comparative genomics analysis reveals potential genetic determinants of host preference in Cryptosporidium xiaoi.</title>
        <authorList>
            <person name="Xiao L."/>
            <person name="Li J."/>
        </authorList>
    </citation>
    <scope>NUCLEOTIDE SEQUENCE [LARGE SCALE GENOMIC DNA]</scope>
    <source>
        <strain evidence="5 6">52996</strain>
    </source>
</reference>
<dbReference type="AlphaFoldDB" id="A0AAV9XWC3"/>
<dbReference type="Gene3D" id="3.30.390.110">
    <property type="match status" value="1"/>
</dbReference>
<keyword evidence="3" id="KW-0687">Ribonucleoprotein</keyword>
<gene>
    <name evidence="5" type="ORF">RS030_6824</name>
</gene>
<protein>
    <submittedName>
        <fullName evidence="5">60S ribosomal L28</fullName>
    </submittedName>
</protein>
<dbReference type="GO" id="GO:0003735">
    <property type="term" value="F:structural constituent of ribosome"/>
    <property type="evidence" value="ECO:0007669"/>
    <property type="project" value="InterPro"/>
</dbReference>
<dbReference type="GO" id="GO:0006412">
    <property type="term" value="P:translation"/>
    <property type="evidence" value="ECO:0007669"/>
    <property type="project" value="InterPro"/>
</dbReference>
<name>A0AAV9XWC3_9CRYT</name>
<organism evidence="5 6">
    <name type="scientific">Cryptosporidium xiaoi</name>
    <dbReference type="NCBI Taxonomy" id="659607"/>
    <lineage>
        <taxon>Eukaryota</taxon>
        <taxon>Sar</taxon>
        <taxon>Alveolata</taxon>
        <taxon>Apicomplexa</taxon>
        <taxon>Conoidasida</taxon>
        <taxon>Coccidia</taxon>
        <taxon>Eucoccidiorida</taxon>
        <taxon>Eimeriorina</taxon>
        <taxon>Cryptosporidiidae</taxon>
        <taxon>Cryptosporidium</taxon>
    </lineage>
</organism>
<dbReference type="InterPro" id="IPR029004">
    <property type="entry name" value="Ribosomal_eL28/Mak16"/>
</dbReference>
<comment type="similarity">
    <text evidence="1">Belongs to the eukaryotic ribosomal protein eL28 family.</text>
</comment>
<dbReference type="GO" id="GO:0005840">
    <property type="term" value="C:ribosome"/>
    <property type="evidence" value="ECO:0007669"/>
    <property type="project" value="UniProtKB-KW"/>
</dbReference>
<feature type="domain" description="Ribosomal eL28/Mak16" evidence="4">
    <location>
        <begin position="6"/>
        <end position="124"/>
    </location>
</feature>
<dbReference type="EMBL" id="JAWDEY010000034">
    <property type="protein sequence ID" value="KAK6588192.1"/>
    <property type="molecule type" value="Genomic_DNA"/>
</dbReference>
<proteinExistence type="inferred from homology"/>